<feature type="region of interest" description="Disordered" evidence="1">
    <location>
        <begin position="1"/>
        <end position="22"/>
    </location>
</feature>
<comment type="caution">
    <text evidence="2">The sequence shown here is derived from an EMBL/GenBank/DDBJ whole genome shotgun (WGS) entry which is preliminary data.</text>
</comment>
<dbReference type="Proteomes" id="UP001372834">
    <property type="component" value="Unassembled WGS sequence"/>
</dbReference>
<feature type="compositionally biased region" description="Basic and acidic residues" evidence="1">
    <location>
        <begin position="68"/>
        <end position="80"/>
    </location>
</feature>
<evidence type="ECO:0000313" key="2">
    <source>
        <dbReference type="EMBL" id="KAK6636763.1"/>
    </source>
</evidence>
<gene>
    <name evidence="2" type="ORF">RUM43_010426</name>
</gene>
<feature type="region of interest" description="Disordered" evidence="1">
    <location>
        <begin position="35"/>
        <end position="80"/>
    </location>
</feature>
<sequence length="80" mass="9819">MRVNGNERDTEKERERKREKKWYTKEETTQVFDKRRDGTHVDNQKMTAPMRMLRPKQKNSHPDVPPEMQKEENQKRKPPK</sequence>
<name>A0AAN8S821_POLSC</name>
<dbReference type="EMBL" id="JAWJWE010000004">
    <property type="protein sequence ID" value="KAK6636763.1"/>
    <property type="molecule type" value="Genomic_DNA"/>
</dbReference>
<accession>A0AAN8S821</accession>
<dbReference type="AlphaFoldDB" id="A0AAN8S821"/>
<evidence type="ECO:0000256" key="1">
    <source>
        <dbReference type="SAM" id="MobiDB-lite"/>
    </source>
</evidence>
<protein>
    <submittedName>
        <fullName evidence="2">Uncharacterized protein</fullName>
    </submittedName>
</protein>
<evidence type="ECO:0000313" key="3">
    <source>
        <dbReference type="Proteomes" id="UP001372834"/>
    </source>
</evidence>
<organism evidence="2 3">
    <name type="scientific">Polyplax serrata</name>
    <name type="common">Common mouse louse</name>
    <dbReference type="NCBI Taxonomy" id="468196"/>
    <lineage>
        <taxon>Eukaryota</taxon>
        <taxon>Metazoa</taxon>
        <taxon>Ecdysozoa</taxon>
        <taxon>Arthropoda</taxon>
        <taxon>Hexapoda</taxon>
        <taxon>Insecta</taxon>
        <taxon>Pterygota</taxon>
        <taxon>Neoptera</taxon>
        <taxon>Paraneoptera</taxon>
        <taxon>Psocodea</taxon>
        <taxon>Troctomorpha</taxon>
        <taxon>Phthiraptera</taxon>
        <taxon>Anoplura</taxon>
        <taxon>Polyplacidae</taxon>
        <taxon>Polyplax</taxon>
    </lineage>
</organism>
<proteinExistence type="predicted"/>
<reference evidence="2 3" key="1">
    <citation type="submission" date="2023-10" db="EMBL/GenBank/DDBJ databases">
        <title>Genomes of two closely related lineages of the louse Polyplax serrata with different host specificities.</title>
        <authorList>
            <person name="Martinu J."/>
            <person name="Tarabai H."/>
            <person name="Stefka J."/>
            <person name="Hypsa V."/>
        </authorList>
    </citation>
    <scope>NUCLEOTIDE SEQUENCE [LARGE SCALE GENOMIC DNA]</scope>
    <source>
        <strain evidence="2">HR10_N</strain>
    </source>
</reference>